<evidence type="ECO:0000313" key="2">
    <source>
        <dbReference type="Proteomes" id="UP001162483"/>
    </source>
</evidence>
<proteinExistence type="predicted"/>
<feature type="non-terminal residue" evidence="1">
    <location>
        <position position="1"/>
    </location>
</feature>
<evidence type="ECO:0000313" key="1">
    <source>
        <dbReference type="EMBL" id="CAI9574388.1"/>
    </source>
</evidence>
<dbReference type="Proteomes" id="UP001162483">
    <property type="component" value="Unassembled WGS sequence"/>
</dbReference>
<gene>
    <name evidence="1" type="ORF">SPARVUS_LOCUS7957587</name>
</gene>
<protein>
    <submittedName>
        <fullName evidence="1">Uncharacterized protein</fullName>
    </submittedName>
</protein>
<sequence length="76" mass="8602">IQSNPQLSCKGFPARRIAIGNAHAHRNSRRRIAYMHTHDEDWRQLTLIALLILVPDCGSAPDLGFSFRFCIVLPDC</sequence>
<organism evidence="1 2">
    <name type="scientific">Staurois parvus</name>
    <dbReference type="NCBI Taxonomy" id="386267"/>
    <lineage>
        <taxon>Eukaryota</taxon>
        <taxon>Metazoa</taxon>
        <taxon>Chordata</taxon>
        <taxon>Craniata</taxon>
        <taxon>Vertebrata</taxon>
        <taxon>Euteleostomi</taxon>
        <taxon>Amphibia</taxon>
        <taxon>Batrachia</taxon>
        <taxon>Anura</taxon>
        <taxon>Neobatrachia</taxon>
        <taxon>Ranoidea</taxon>
        <taxon>Ranidae</taxon>
        <taxon>Staurois</taxon>
    </lineage>
</organism>
<name>A0ABN9DP90_9NEOB</name>
<keyword evidence="2" id="KW-1185">Reference proteome</keyword>
<comment type="caution">
    <text evidence="1">The sequence shown here is derived from an EMBL/GenBank/DDBJ whole genome shotgun (WGS) entry which is preliminary data.</text>
</comment>
<accession>A0ABN9DP90</accession>
<dbReference type="EMBL" id="CATNWA010014656">
    <property type="protein sequence ID" value="CAI9574388.1"/>
    <property type="molecule type" value="Genomic_DNA"/>
</dbReference>
<reference evidence="1" key="1">
    <citation type="submission" date="2023-05" db="EMBL/GenBank/DDBJ databases">
        <authorList>
            <person name="Stuckert A."/>
        </authorList>
    </citation>
    <scope>NUCLEOTIDE SEQUENCE</scope>
</reference>